<dbReference type="InterPro" id="IPR057529">
    <property type="entry name" value="MRCK/ROCK_PH"/>
</dbReference>
<name>A0A815ZG40_9BILA</name>
<feature type="non-terminal residue" evidence="2">
    <location>
        <position position="1"/>
    </location>
</feature>
<feature type="domain" description="MRCK/ROCK kinase PH" evidence="1">
    <location>
        <begin position="3"/>
        <end position="78"/>
    </location>
</feature>
<accession>A0A815ZG40</accession>
<comment type="caution">
    <text evidence="2">The sequence shown here is derived from an EMBL/GenBank/DDBJ whole genome shotgun (WGS) entry which is preliminary data.</text>
</comment>
<dbReference type="EMBL" id="CAJNOU010019469">
    <property type="protein sequence ID" value="CAF1582804.1"/>
    <property type="molecule type" value="Genomic_DNA"/>
</dbReference>
<evidence type="ECO:0000313" key="3">
    <source>
        <dbReference type="Proteomes" id="UP000663889"/>
    </source>
</evidence>
<gene>
    <name evidence="2" type="ORF">SEV965_LOCUS39926</name>
</gene>
<dbReference type="AlphaFoldDB" id="A0A815ZG40"/>
<dbReference type="InterPro" id="IPR011993">
    <property type="entry name" value="PH-like_dom_sf"/>
</dbReference>
<sequence>NYKQIPKAGGIRKGWNQCQILFFQTKLLFYNLSNNTNIVKSEPSLIIDLTDDKFNVCSITPEDAIHAKKKDIPNIFKV</sequence>
<dbReference type="Gene3D" id="2.30.29.30">
    <property type="entry name" value="Pleckstrin-homology domain (PH domain)/Phosphotyrosine-binding domain (PTB)"/>
    <property type="match status" value="1"/>
</dbReference>
<dbReference type="Pfam" id="PF25346">
    <property type="entry name" value="PH_MRCK"/>
    <property type="match status" value="1"/>
</dbReference>
<evidence type="ECO:0000313" key="2">
    <source>
        <dbReference type="EMBL" id="CAF1582804.1"/>
    </source>
</evidence>
<dbReference type="Proteomes" id="UP000663889">
    <property type="component" value="Unassembled WGS sequence"/>
</dbReference>
<evidence type="ECO:0000259" key="1">
    <source>
        <dbReference type="Pfam" id="PF25346"/>
    </source>
</evidence>
<reference evidence="2" key="1">
    <citation type="submission" date="2021-02" db="EMBL/GenBank/DDBJ databases">
        <authorList>
            <person name="Nowell W R."/>
        </authorList>
    </citation>
    <scope>NUCLEOTIDE SEQUENCE</scope>
</reference>
<organism evidence="2 3">
    <name type="scientific">Rotaria sordida</name>
    <dbReference type="NCBI Taxonomy" id="392033"/>
    <lineage>
        <taxon>Eukaryota</taxon>
        <taxon>Metazoa</taxon>
        <taxon>Spiralia</taxon>
        <taxon>Gnathifera</taxon>
        <taxon>Rotifera</taxon>
        <taxon>Eurotatoria</taxon>
        <taxon>Bdelloidea</taxon>
        <taxon>Philodinida</taxon>
        <taxon>Philodinidae</taxon>
        <taxon>Rotaria</taxon>
    </lineage>
</organism>
<proteinExistence type="predicted"/>
<protein>
    <recommendedName>
        <fullName evidence="1">MRCK/ROCK kinase PH domain-containing protein</fullName>
    </recommendedName>
</protein>